<evidence type="ECO:0000313" key="4">
    <source>
        <dbReference type="Proteomes" id="UP000189670"/>
    </source>
</evidence>
<gene>
    <name evidence="3" type="ORF">OMM_12335</name>
</gene>
<dbReference type="SUPFAM" id="SSF101898">
    <property type="entry name" value="NHL repeat"/>
    <property type="match status" value="2"/>
</dbReference>
<dbReference type="PANTHER" id="PTHR24104:SF25">
    <property type="entry name" value="PROTEIN LIN-41"/>
    <property type="match status" value="1"/>
</dbReference>
<feature type="non-terminal residue" evidence="3">
    <location>
        <position position="612"/>
    </location>
</feature>
<organism evidence="3 4">
    <name type="scientific">Candidatus Magnetoglobus multicellularis str. Araruama</name>
    <dbReference type="NCBI Taxonomy" id="890399"/>
    <lineage>
        <taxon>Bacteria</taxon>
        <taxon>Pseudomonadati</taxon>
        <taxon>Thermodesulfobacteriota</taxon>
        <taxon>Desulfobacteria</taxon>
        <taxon>Desulfobacterales</taxon>
        <taxon>Desulfobacteraceae</taxon>
        <taxon>Candidatus Magnetoglobus</taxon>
    </lineage>
</organism>
<accession>A0A1V1NW68</accession>
<dbReference type="InterPro" id="IPR050952">
    <property type="entry name" value="TRIM-NHL_E3_ligases"/>
</dbReference>
<protein>
    <recommendedName>
        <fullName evidence="5">NHL repeat containing protein</fullName>
    </recommendedName>
</protein>
<dbReference type="PROSITE" id="PS51125">
    <property type="entry name" value="NHL"/>
    <property type="match status" value="4"/>
</dbReference>
<dbReference type="Pfam" id="PF01436">
    <property type="entry name" value="NHL"/>
    <property type="match status" value="4"/>
</dbReference>
<evidence type="ECO:0008006" key="5">
    <source>
        <dbReference type="Google" id="ProtNLM"/>
    </source>
</evidence>
<sequence length="612" mass="66020">MEVYSSAGTWQYSIDVEAECIKFDKNGKMVVLSKEYDSNTNSFVGTLSVYSDPNTLDYSISNNSNILSMPEGIAFDSSGNIYVADYGLNSVQIFSSSGSFQYSIGGDSTGNAPGEFALDSPRDVEVDGSGNIYVADTENHRIQVFTSSGEFQYTMGSQGTGLNEFNKPWGLEFDDNNVLFVIEVANNRVQAIGGEYAQRMNVSQYYLASGNMGIGTTNPTAKLEIAGSVKIVDGSQGAGKVLVSDASGKASWQEISTDIADGSITTVKIADNAITYTQIDSGTIKADRLAASDTTGLTDGTSGQNLVSNGDGTFRWETSASSSPFVSSEAAEVDGYTFGEYGVYQAGAYFYYPHDAVFDSSGLMYIADHYNHRVQVFNPQTGDFIRTIGEGTDVEADRDLSYPDDLAIGPDGDLFVADGDVIEVFSTAGTWQYTIGVKADVIHFDDNGIMRVFYKNYDGSNDTYFATMLVYSDPNTFDYSITYNSNILSMPEGIDFDSSGNMYIADPELNSVQVFSNSGSFQYSIGSDSTGNAPGEFGLGSPTDVELDSSGNIYVADTVNHRIQVFTSSGELQYTMGTEGTGLNEFQKPWGLIFDDNNVLLLSKFETTASKP</sequence>
<dbReference type="InterPro" id="IPR001258">
    <property type="entry name" value="NHL_repeat"/>
</dbReference>
<name>A0A1V1NW68_9BACT</name>
<dbReference type="InterPro" id="IPR011042">
    <property type="entry name" value="6-blade_b-propeller_TolB-like"/>
</dbReference>
<reference evidence="4" key="1">
    <citation type="submission" date="2012-11" db="EMBL/GenBank/DDBJ databases">
        <authorList>
            <person name="Lucero-Rivera Y.E."/>
            <person name="Tovar-Ramirez D."/>
        </authorList>
    </citation>
    <scope>NUCLEOTIDE SEQUENCE [LARGE SCALE GENOMIC DNA]</scope>
    <source>
        <strain evidence="4">Araruama</strain>
    </source>
</reference>
<feature type="repeat" description="NHL" evidence="2">
    <location>
        <begin position="350"/>
        <end position="380"/>
    </location>
</feature>
<keyword evidence="1" id="KW-0677">Repeat</keyword>
<dbReference type="PANTHER" id="PTHR24104">
    <property type="entry name" value="E3 UBIQUITIN-PROTEIN LIGASE NHLRC1-RELATED"/>
    <property type="match status" value="1"/>
</dbReference>
<evidence type="ECO:0000256" key="2">
    <source>
        <dbReference type="PROSITE-ProRule" id="PRU00504"/>
    </source>
</evidence>
<dbReference type="GO" id="GO:0008270">
    <property type="term" value="F:zinc ion binding"/>
    <property type="evidence" value="ECO:0007669"/>
    <property type="project" value="UniProtKB-KW"/>
</dbReference>
<feature type="repeat" description="NHL" evidence="2">
    <location>
        <begin position="67"/>
        <end position="97"/>
    </location>
</feature>
<dbReference type="EMBL" id="ATBP01001744">
    <property type="protein sequence ID" value="ETR66795.1"/>
    <property type="molecule type" value="Genomic_DNA"/>
</dbReference>
<evidence type="ECO:0000313" key="3">
    <source>
        <dbReference type="EMBL" id="ETR66795.1"/>
    </source>
</evidence>
<dbReference type="Gene3D" id="2.120.10.30">
    <property type="entry name" value="TolB, C-terminal domain"/>
    <property type="match status" value="2"/>
</dbReference>
<dbReference type="SUPFAM" id="SSF50956">
    <property type="entry name" value="Thermostable phytase (3-phytase)"/>
    <property type="match status" value="1"/>
</dbReference>
<feature type="repeat" description="NHL" evidence="2">
    <location>
        <begin position="118"/>
        <end position="148"/>
    </location>
</feature>
<dbReference type="Proteomes" id="UP000189670">
    <property type="component" value="Unassembled WGS sequence"/>
</dbReference>
<proteinExistence type="predicted"/>
<dbReference type="Gene3D" id="2.40.10.500">
    <property type="match status" value="1"/>
</dbReference>
<dbReference type="AlphaFoldDB" id="A0A1V1NW68"/>
<feature type="repeat" description="NHL" evidence="2">
    <location>
        <begin position="541"/>
        <end position="569"/>
    </location>
</feature>
<comment type="caution">
    <text evidence="3">The sequence shown here is derived from an EMBL/GenBank/DDBJ whole genome shotgun (WGS) entry which is preliminary data.</text>
</comment>
<evidence type="ECO:0000256" key="1">
    <source>
        <dbReference type="ARBA" id="ARBA00022737"/>
    </source>
</evidence>